<proteinExistence type="predicted"/>
<feature type="compositionally biased region" description="Polar residues" evidence="1">
    <location>
        <begin position="1"/>
        <end position="15"/>
    </location>
</feature>
<comment type="caution">
    <text evidence="2">The sequence shown here is derived from an EMBL/GenBank/DDBJ whole genome shotgun (WGS) entry which is preliminary data.</text>
</comment>
<dbReference type="EMBL" id="PHRB01000041">
    <property type="protein sequence ID" value="PJO62672.1"/>
    <property type="molecule type" value="Genomic_DNA"/>
</dbReference>
<accession>A0AAX0U347</accession>
<evidence type="ECO:0000313" key="2">
    <source>
        <dbReference type="EMBL" id="PJO62672.1"/>
    </source>
</evidence>
<dbReference type="AlphaFoldDB" id="A0AAX0U347"/>
<feature type="region of interest" description="Disordered" evidence="1">
    <location>
        <begin position="1"/>
        <end position="21"/>
    </location>
</feature>
<sequence length="70" mass="7267">MSIDASQSAASTRNGRASARTAGKGVFAGCMHRLRTAAARSRIVRGGPRTTPAPGGRAFIVERGLAETLR</sequence>
<gene>
    <name evidence="2" type="ORF">CWD88_29710</name>
</gene>
<reference evidence="2 3" key="1">
    <citation type="submission" date="2017-11" db="EMBL/GenBank/DDBJ databases">
        <title>Molecular characterization of Burkholderia pseudomallei and closely related isolates from Vietnam.</title>
        <authorList>
            <person name="Ustinov D.V."/>
            <person name="Antonov A.S."/>
            <person name="Avdusheva E.F."/>
            <person name="Shpak I.M."/>
            <person name="Zakharova I.B."/>
            <person name="Thi L.A."/>
            <person name="Teteryatnikova N."/>
            <person name="Lopasteyskaya Y.A."/>
            <person name="Kuzyutina J.A."/>
            <person name="Ngo T.N."/>
            <person name="Victorov D.V."/>
        </authorList>
    </citation>
    <scope>NUCLEOTIDE SEQUENCE [LARGE SCALE GENOMIC DNA]</scope>
    <source>
        <strain evidence="2 3">V1512</strain>
    </source>
</reference>
<evidence type="ECO:0000313" key="3">
    <source>
        <dbReference type="Proteomes" id="UP000231878"/>
    </source>
</evidence>
<organism evidence="2 3">
    <name type="scientific">Burkholderia pseudomallei</name>
    <name type="common">Pseudomonas pseudomallei</name>
    <dbReference type="NCBI Taxonomy" id="28450"/>
    <lineage>
        <taxon>Bacteria</taxon>
        <taxon>Pseudomonadati</taxon>
        <taxon>Pseudomonadota</taxon>
        <taxon>Betaproteobacteria</taxon>
        <taxon>Burkholderiales</taxon>
        <taxon>Burkholderiaceae</taxon>
        <taxon>Burkholderia</taxon>
        <taxon>pseudomallei group</taxon>
    </lineage>
</organism>
<name>A0AAX0U347_BURPE</name>
<protein>
    <submittedName>
        <fullName evidence="2">Uncharacterized protein</fullName>
    </submittedName>
</protein>
<evidence type="ECO:0000256" key="1">
    <source>
        <dbReference type="SAM" id="MobiDB-lite"/>
    </source>
</evidence>
<dbReference type="Proteomes" id="UP000231878">
    <property type="component" value="Unassembled WGS sequence"/>
</dbReference>